<feature type="compositionally biased region" description="Polar residues" evidence="1">
    <location>
        <begin position="64"/>
        <end position="87"/>
    </location>
</feature>
<feature type="compositionally biased region" description="Basic and acidic residues" evidence="1">
    <location>
        <begin position="129"/>
        <end position="139"/>
    </location>
</feature>
<feature type="compositionally biased region" description="Low complexity" evidence="1">
    <location>
        <begin position="95"/>
        <end position="108"/>
    </location>
</feature>
<evidence type="ECO:0000256" key="2">
    <source>
        <dbReference type="SAM" id="Phobius"/>
    </source>
</evidence>
<feature type="region of interest" description="Disordered" evidence="1">
    <location>
        <begin position="57"/>
        <end position="139"/>
    </location>
</feature>
<gene>
    <name evidence="3" type="ORF">C5Q98_03150</name>
</gene>
<accession>A0A2S0KMP8</accession>
<evidence type="ECO:0000256" key="1">
    <source>
        <dbReference type="SAM" id="MobiDB-lite"/>
    </source>
</evidence>
<dbReference type="Proteomes" id="UP000237947">
    <property type="component" value="Chromosome"/>
</dbReference>
<dbReference type="AlphaFoldDB" id="A0A2S0KMP8"/>
<feature type="transmembrane region" description="Helical" evidence="2">
    <location>
        <begin position="182"/>
        <end position="203"/>
    </location>
</feature>
<reference evidence="4" key="1">
    <citation type="submission" date="2018-02" db="EMBL/GenBank/DDBJ databases">
        <authorList>
            <person name="Holder M.E."/>
            <person name="Ajami N.J."/>
            <person name="Petrosino J.F."/>
        </authorList>
    </citation>
    <scope>NUCLEOTIDE SEQUENCE [LARGE SCALE GENOMIC DNA]</scope>
    <source>
        <strain evidence="4">CCUG 47711</strain>
    </source>
</reference>
<keyword evidence="2" id="KW-0472">Membrane</keyword>
<dbReference type="KEGG" id="fsa:C5Q98_03150"/>
<organism evidence="3 4">
    <name type="scientific">Fastidiosipila sanguinis</name>
    <dbReference type="NCBI Taxonomy" id="236753"/>
    <lineage>
        <taxon>Bacteria</taxon>
        <taxon>Bacillati</taxon>
        <taxon>Bacillota</taxon>
        <taxon>Clostridia</taxon>
        <taxon>Eubacteriales</taxon>
        <taxon>Oscillospiraceae</taxon>
        <taxon>Fastidiosipila</taxon>
    </lineage>
</organism>
<dbReference type="RefSeq" id="WP_106012270.1">
    <property type="nucleotide sequence ID" value="NZ_CP027226.1"/>
</dbReference>
<sequence length="208" mass="24715">MKKSNENKNLNFDRVEENLDNGKFIEFNEKVQKRPPQPLTREQLEYYHKAREQALKRKAKPISSADNMKNNSHQVYRKPVQSSNVSTKRLDEGHSNNSYNQSVSNYSNRTDNTFTKDVNSNSPQAKKNSKNEQAARRAEHLRKQAYYDSRYADDDEIVEYYGYSSQESNSRERKPRKNMYRLFRFISWLIFFLIFIIIGYFLAKLILS</sequence>
<evidence type="ECO:0000313" key="3">
    <source>
        <dbReference type="EMBL" id="AVM42287.1"/>
    </source>
</evidence>
<name>A0A2S0KMP8_9FIRM</name>
<keyword evidence="4" id="KW-1185">Reference proteome</keyword>
<evidence type="ECO:0000313" key="4">
    <source>
        <dbReference type="Proteomes" id="UP000237947"/>
    </source>
</evidence>
<keyword evidence="2" id="KW-1133">Transmembrane helix</keyword>
<proteinExistence type="predicted"/>
<protein>
    <submittedName>
        <fullName evidence="3">Uncharacterized protein</fullName>
    </submittedName>
</protein>
<dbReference type="EMBL" id="CP027226">
    <property type="protein sequence ID" value="AVM42287.1"/>
    <property type="molecule type" value="Genomic_DNA"/>
</dbReference>
<feature type="compositionally biased region" description="Polar residues" evidence="1">
    <location>
        <begin position="109"/>
        <end position="126"/>
    </location>
</feature>
<keyword evidence="2" id="KW-0812">Transmembrane</keyword>